<evidence type="ECO:0000313" key="3">
    <source>
        <dbReference type="Proteomes" id="UP001281761"/>
    </source>
</evidence>
<gene>
    <name evidence="2" type="ORF">BLNAU_15775</name>
</gene>
<feature type="compositionally biased region" description="Polar residues" evidence="1">
    <location>
        <begin position="68"/>
        <end position="104"/>
    </location>
</feature>
<feature type="compositionally biased region" description="Basic and acidic residues" evidence="1">
    <location>
        <begin position="513"/>
        <end position="528"/>
    </location>
</feature>
<dbReference type="EMBL" id="JARBJD010000159">
    <property type="protein sequence ID" value="KAK2949294.1"/>
    <property type="molecule type" value="Genomic_DNA"/>
</dbReference>
<keyword evidence="3" id="KW-1185">Reference proteome</keyword>
<protein>
    <submittedName>
        <fullName evidence="2">Uncharacterized protein</fullName>
    </submittedName>
</protein>
<reference evidence="2 3" key="1">
    <citation type="journal article" date="2022" name="bioRxiv">
        <title>Genomics of Preaxostyla Flagellates Illuminates Evolutionary Transitions and the Path Towards Mitochondrial Loss.</title>
        <authorList>
            <person name="Novak L.V.F."/>
            <person name="Treitli S.C."/>
            <person name="Pyrih J."/>
            <person name="Halakuc P."/>
            <person name="Pipaliya S.V."/>
            <person name="Vacek V."/>
            <person name="Brzon O."/>
            <person name="Soukal P."/>
            <person name="Eme L."/>
            <person name="Dacks J.B."/>
            <person name="Karnkowska A."/>
            <person name="Elias M."/>
            <person name="Hampl V."/>
        </authorList>
    </citation>
    <scope>NUCLEOTIDE SEQUENCE [LARGE SCALE GENOMIC DNA]</scope>
    <source>
        <strain evidence="2">NAU3</strain>
        <tissue evidence="2">Gut</tissue>
    </source>
</reference>
<dbReference type="Gene3D" id="1.25.40.10">
    <property type="entry name" value="Tetratricopeptide repeat domain"/>
    <property type="match status" value="1"/>
</dbReference>
<comment type="caution">
    <text evidence="2">The sequence shown here is derived from an EMBL/GenBank/DDBJ whole genome shotgun (WGS) entry which is preliminary data.</text>
</comment>
<feature type="region of interest" description="Disordered" evidence="1">
    <location>
        <begin position="508"/>
        <end position="532"/>
    </location>
</feature>
<feature type="compositionally biased region" description="Polar residues" evidence="1">
    <location>
        <begin position="118"/>
        <end position="138"/>
    </location>
</feature>
<accession>A0ABQ9XC94</accession>
<dbReference type="InterPro" id="IPR011990">
    <property type="entry name" value="TPR-like_helical_dom_sf"/>
</dbReference>
<feature type="region of interest" description="Disordered" evidence="1">
    <location>
        <begin position="238"/>
        <end position="264"/>
    </location>
</feature>
<dbReference type="Proteomes" id="UP001281761">
    <property type="component" value="Unassembled WGS sequence"/>
</dbReference>
<dbReference type="SUPFAM" id="SSF48452">
    <property type="entry name" value="TPR-like"/>
    <property type="match status" value="1"/>
</dbReference>
<evidence type="ECO:0000313" key="2">
    <source>
        <dbReference type="EMBL" id="KAK2949294.1"/>
    </source>
</evidence>
<evidence type="ECO:0000256" key="1">
    <source>
        <dbReference type="SAM" id="MobiDB-lite"/>
    </source>
</evidence>
<name>A0ABQ9XC94_9EUKA</name>
<organism evidence="2 3">
    <name type="scientific">Blattamonas nauphoetae</name>
    <dbReference type="NCBI Taxonomy" id="2049346"/>
    <lineage>
        <taxon>Eukaryota</taxon>
        <taxon>Metamonada</taxon>
        <taxon>Preaxostyla</taxon>
        <taxon>Oxymonadida</taxon>
        <taxon>Blattamonas</taxon>
    </lineage>
</organism>
<feature type="region of interest" description="Disordered" evidence="1">
    <location>
        <begin position="68"/>
        <end position="140"/>
    </location>
</feature>
<feature type="compositionally biased region" description="Acidic residues" evidence="1">
    <location>
        <begin position="575"/>
        <end position="586"/>
    </location>
</feature>
<sequence>MGDYFEDFILWVTFNNFSIRMSFDLATIKANKTNPYAMLKPENEIRFNTTPVRRGLSSYANQTLTTNTAVQMSASSPTQTNQPVTRSFSGEVQSTPAEQTQSGTYGAMEKTQKRETARAQSTATPKKQSKQTTQSTNPEDFRRILFQTQREMLNKTNAIVRQNNQQRRSNYRVSVGQAVEERAPPVEDTTPVLPNEIPTNTIYSPAFVALAQQPDVREKVQTMEKQRQINERKVQLRSTDEFLNSQPPPASPKNPTVKGSVPTGTANLSGSGNFANSSFRKTKSAPLHGIARVHQEEGTGTVTVRGGMHSGATKVKEMTKDKASRTKAVSELPIPLYCSTNDFLASTGCPLPPPSRKLVYATNLLEKNTGKSNVNVRDYELLVETTNRLGQTKQEMSSLYSVGVLYDNQSRYKESVKKYERMSTLAKRSNNRMAYTIALNALGNSLFFIGTAESLERSHACHYEHSTLAQTPRDRFVSFSNVGLVLVSLGDEREGSEWMKRALGVMAEEDPVDGARQDENEKPNKSEGDGMVTQEDELHTLGLLTQIMYYLLSEEKEQRDEEATLNAGGGKSGTGEEEAGEEENEEDGFHQELNLLRSCLERQLQLSLQMQGTQQSLNTTHTLNMIGQLDLLEGKVDTAYEKYELARKISLESGDSKRSNESKIGVALIMGNEKMKGILDQMKSKKT</sequence>
<proteinExistence type="predicted"/>
<feature type="region of interest" description="Disordered" evidence="1">
    <location>
        <begin position="558"/>
        <end position="588"/>
    </location>
</feature>